<reference evidence="2 3" key="1">
    <citation type="submission" date="2020-07" db="EMBL/GenBank/DDBJ databases">
        <title>Sequencing the genomes of 1000 actinobacteria strains.</title>
        <authorList>
            <person name="Klenk H.-P."/>
        </authorList>
    </citation>
    <scope>NUCLEOTIDE SEQUENCE [LARGE SCALE GENOMIC DNA]</scope>
    <source>
        <strain evidence="2 3">DSM 103164</strain>
    </source>
</reference>
<gene>
    <name evidence="2" type="ORF">GGQ54_003192</name>
</gene>
<name>A0A7Z0DBT4_9ACTN</name>
<organism evidence="2 3">
    <name type="scientific">Naumannella cuiyingiana</name>
    <dbReference type="NCBI Taxonomy" id="1347891"/>
    <lineage>
        <taxon>Bacteria</taxon>
        <taxon>Bacillati</taxon>
        <taxon>Actinomycetota</taxon>
        <taxon>Actinomycetes</taxon>
        <taxon>Propionibacteriales</taxon>
        <taxon>Propionibacteriaceae</taxon>
        <taxon>Naumannella</taxon>
    </lineage>
</organism>
<proteinExistence type="predicted"/>
<protein>
    <submittedName>
        <fullName evidence="2">Uncharacterized protein</fullName>
    </submittedName>
</protein>
<evidence type="ECO:0000313" key="3">
    <source>
        <dbReference type="Proteomes" id="UP000527616"/>
    </source>
</evidence>
<sequence>MNDEAGREELADPAFPTTGLGAGAGYDPKTPRRPTGLFGRLFGR</sequence>
<evidence type="ECO:0000256" key="1">
    <source>
        <dbReference type="SAM" id="MobiDB-lite"/>
    </source>
</evidence>
<dbReference type="EMBL" id="JACBZS010000001">
    <property type="protein sequence ID" value="NYI72632.1"/>
    <property type="molecule type" value="Genomic_DNA"/>
</dbReference>
<dbReference type="Proteomes" id="UP000527616">
    <property type="component" value="Unassembled WGS sequence"/>
</dbReference>
<accession>A0A7Z0DBT4</accession>
<dbReference type="AlphaFoldDB" id="A0A7Z0DBT4"/>
<evidence type="ECO:0000313" key="2">
    <source>
        <dbReference type="EMBL" id="NYI72632.1"/>
    </source>
</evidence>
<feature type="region of interest" description="Disordered" evidence="1">
    <location>
        <begin position="1"/>
        <end position="44"/>
    </location>
</feature>
<keyword evidence="3" id="KW-1185">Reference proteome</keyword>
<comment type="caution">
    <text evidence="2">The sequence shown here is derived from an EMBL/GenBank/DDBJ whole genome shotgun (WGS) entry which is preliminary data.</text>
</comment>
<dbReference type="RefSeq" id="WP_281370025.1">
    <property type="nucleotide sequence ID" value="NZ_JACBZS010000001.1"/>
</dbReference>
<feature type="compositionally biased region" description="Basic and acidic residues" evidence="1">
    <location>
        <begin position="1"/>
        <end position="10"/>
    </location>
</feature>